<dbReference type="RefSeq" id="WP_369330150.1">
    <property type="nucleotide sequence ID" value="NZ_JAULBC010000004.1"/>
</dbReference>
<protein>
    <submittedName>
        <fullName evidence="11">Magnesium transporter</fullName>
    </submittedName>
</protein>
<gene>
    <name evidence="11" type="ORF">QTN47_14635</name>
</gene>
<keyword evidence="12" id="KW-1185">Reference proteome</keyword>
<dbReference type="InterPro" id="IPR006668">
    <property type="entry name" value="Mg_transptr_MgtE_intracell_dom"/>
</dbReference>
<evidence type="ECO:0000256" key="4">
    <source>
        <dbReference type="ARBA" id="ARBA00022692"/>
    </source>
</evidence>
<dbReference type="PROSITE" id="PS51371">
    <property type="entry name" value="CBS"/>
    <property type="match status" value="1"/>
</dbReference>
<dbReference type="InterPro" id="IPR036739">
    <property type="entry name" value="SLC41_membr_dom_sf"/>
</dbReference>
<keyword evidence="8" id="KW-0129">CBS domain</keyword>
<dbReference type="Gene3D" id="1.10.357.20">
    <property type="entry name" value="SLC41 divalent cation transporters, integral membrane domain"/>
    <property type="match status" value="1"/>
</dbReference>
<name>A0ABV3ZI48_9BACT</name>
<evidence type="ECO:0000313" key="12">
    <source>
        <dbReference type="Proteomes" id="UP001560573"/>
    </source>
</evidence>
<evidence type="ECO:0000256" key="9">
    <source>
        <dbReference type="SAM" id="Phobius"/>
    </source>
</evidence>
<dbReference type="Gene3D" id="1.25.60.10">
    <property type="entry name" value="MgtE N-terminal domain-like"/>
    <property type="match status" value="1"/>
</dbReference>
<feature type="transmembrane region" description="Helical" evidence="9">
    <location>
        <begin position="357"/>
        <end position="377"/>
    </location>
</feature>
<dbReference type="Proteomes" id="UP001560573">
    <property type="component" value="Unassembled WGS sequence"/>
</dbReference>
<dbReference type="Gene3D" id="3.10.580.10">
    <property type="entry name" value="CBS-domain"/>
    <property type="match status" value="1"/>
</dbReference>
<evidence type="ECO:0000256" key="2">
    <source>
        <dbReference type="ARBA" id="ARBA00009749"/>
    </source>
</evidence>
<feature type="domain" description="CBS" evidence="10">
    <location>
        <begin position="199"/>
        <end position="255"/>
    </location>
</feature>
<dbReference type="CDD" id="cd04606">
    <property type="entry name" value="CBS_pair_Mg_transporter"/>
    <property type="match status" value="1"/>
</dbReference>
<comment type="caution">
    <text evidence="11">The sequence shown here is derived from an EMBL/GenBank/DDBJ whole genome shotgun (WGS) entry which is preliminary data.</text>
</comment>
<dbReference type="InterPro" id="IPR006667">
    <property type="entry name" value="SLC41_membr_dom"/>
</dbReference>
<evidence type="ECO:0000259" key="10">
    <source>
        <dbReference type="PROSITE" id="PS51371"/>
    </source>
</evidence>
<feature type="transmembrane region" description="Helical" evidence="9">
    <location>
        <begin position="426"/>
        <end position="449"/>
    </location>
</feature>
<keyword evidence="6 9" id="KW-1133">Transmembrane helix</keyword>
<sequence length="459" mass="50520">MHPKNFKEKIIKGNFSALTNYVENARYVHATELAQLLASLPEQKAFDTFHVLPVFHQVKTFPLLSFLLQQKIIQRVTPTKAAHLLNEINADDRIIFFSRLQQTELQENIDLLNTKNKASVIALLAYPQNSIARCTNTSCITITKNITIGEANELIRNNYKDDRTADIVYVVDAKGRFLGDIPARRILMTDPSKHVEEVIDDSVVVLHVTYTKTTALALFREYNCTMLPVVDEKQVLIGAVALDNVERAEEEAAATKLQCFGGVAPLSLSHAQTTITTLVRKKVLWLLALFILEACSLILFSLSKSVLNRSLLFLLFIPIILAGGGNAGTQSASLVSGTFSSAGYNNSSRWRFFRKEFATAVICALILGAICFAFITICNQLGVLYDAGHWSTVAFGISASLASVVLAGSVIGTMLPLLANKFKLRYPLVSAPLVNVATDIAGIALYFFITNNLIDQSFP</sequence>
<evidence type="ECO:0000256" key="7">
    <source>
        <dbReference type="ARBA" id="ARBA00023136"/>
    </source>
</evidence>
<dbReference type="SUPFAM" id="SSF54631">
    <property type="entry name" value="CBS-domain pair"/>
    <property type="match status" value="1"/>
</dbReference>
<dbReference type="InterPro" id="IPR038076">
    <property type="entry name" value="MgtE_N_sf"/>
</dbReference>
<proteinExistence type="inferred from homology"/>
<keyword evidence="4 9" id="KW-0812">Transmembrane</keyword>
<feature type="transmembrane region" description="Helical" evidence="9">
    <location>
        <begin position="397"/>
        <end position="419"/>
    </location>
</feature>
<keyword evidence="3" id="KW-0813">Transport</keyword>
<evidence type="ECO:0000256" key="1">
    <source>
        <dbReference type="ARBA" id="ARBA00004141"/>
    </source>
</evidence>
<dbReference type="SUPFAM" id="SSF158791">
    <property type="entry name" value="MgtE N-terminal domain-like"/>
    <property type="match status" value="1"/>
</dbReference>
<dbReference type="InterPro" id="IPR000644">
    <property type="entry name" value="CBS_dom"/>
</dbReference>
<dbReference type="Pfam" id="PF03448">
    <property type="entry name" value="MgtE_N"/>
    <property type="match status" value="1"/>
</dbReference>
<dbReference type="InterPro" id="IPR006669">
    <property type="entry name" value="MgtE_transporter"/>
</dbReference>
<dbReference type="PANTHER" id="PTHR43773">
    <property type="entry name" value="MAGNESIUM TRANSPORTER MGTE"/>
    <property type="match status" value="1"/>
</dbReference>
<organism evidence="11 12">
    <name type="scientific">Danxiaibacter flavus</name>
    <dbReference type="NCBI Taxonomy" id="3049108"/>
    <lineage>
        <taxon>Bacteria</taxon>
        <taxon>Pseudomonadati</taxon>
        <taxon>Bacteroidota</taxon>
        <taxon>Chitinophagia</taxon>
        <taxon>Chitinophagales</taxon>
        <taxon>Chitinophagaceae</taxon>
        <taxon>Danxiaibacter</taxon>
    </lineage>
</organism>
<keyword evidence="7 9" id="KW-0472">Membrane</keyword>
<comment type="similarity">
    <text evidence="2">Belongs to the SLC41A transporter family.</text>
</comment>
<evidence type="ECO:0000256" key="3">
    <source>
        <dbReference type="ARBA" id="ARBA00022448"/>
    </source>
</evidence>
<feature type="transmembrane region" description="Helical" evidence="9">
    <location>
        <begin position="312"/>
        <end position="336"/>
    </location>
</feature>
<keyword evidence="5" id="KW-0460">Magnesium</keyword>
<evidence type="ECO:0000256" key="5">
    <source>
        <dbReference type="ARBA" id="ARBA00022842"/>
    </source>
</evidence>
<evidence type="ECO:0000256" key="8">
    <source>
        <dbReference type="PROSITE-ProRule" id="PRU00703"/>
    </source>
</evidence>
<feature type="transmembrane region" description="Helical" evidence="9">
    <location>
        <begin position="283"/>
        <end position="300"/>
    </location>
</feature>
<dbReference type="InterPro" id="IPR046342">
    <property type="entry name" value="CBS_dom_sf"/>
</dbReference>
<accession>A0ABV3ZI48</accession>
<reference evidence="11 12" key="1">
    <citation type="submission" date="2023-07" db="EMBL/GenBank/DDBJ databases">
        <authorList>
            <person name="Lian W.-H."/>
        </authorList>
    </citation>
    <scope>NUCLEOTIDE SEQUENCE [LARGE SCALE GENOMIC DNA]</scope>
    <source>
        <strain evidence="11 12">SYSU DXS3180</strain>
    </source>
</reference>
<dbReference type="SMART" id="SM00924">
    <property type="entry name" value="MgtE_N"/>
    <property type="match status" value="1"/>
</dbReference>
<dbReference type="Pfam" id="PF01769">
    <property type="entry name" value="MgtE"/>
    <property type="match status" value="1"/>
</dbReference>
<evidence type="ECO:0000256" key="6">
    <source>
        <dbReference type="ARBA" id="ARBA00022989"/>
    </source>
</evidence>
<evidence type="ECO:0000313" key="11">
    <source>
        <dbReference type="EMBL" id="MEX6688741.1"/>
    </source>
</evidence>
<dbReference type="SUPFAM" id="SSF161093">
    <property type="entry name" value="MgtE membrane domain-like"/>
    <property type="match status" value="1"/>
</dbReference>
<dbReference type="PANTHER" id="PTHR43773:SF1">
    <property type="entry name" value="MAGNESIUM TRANSPORTER MGTE"/>
    <property type="match status" value="1"/>
</dbReference>
<dbReference type="Pfam" id="PF00571">
    <property type="entry name" value="CBS"/>
    <property type="match status" value="1"/>
</dbReference>
<comment type="subcellular location">
    <subcellularLocation>
        <location evidence="1">Membrane</location>
        <topology evidence="1">Multi-pass membrane protein</topology>
    </subcellularLocation>
</comment>
<dbReference type="EMBL" id="JAULBC010000004">
    <property type="protein sequence ID" value="MEX6688741.1"/>
    <property type="molecule type" value="Genomic_DNA"/>
</dbReference>